<evidence type="ECO:0000313" key="2">
    <source>
        <dbReference type="Proteomes" id="UP000688137"/>
    </source>
</evidence>
<organism evidence="1 2">
    <name type="scientific">Paramecium primaurelia</name>
    <dbReference type="NCBI Taxonomy" id="5886"/>
    <lineage>
        <taxon>Eukaryota</taxon>
        <taxon>Sar</taxon>
        <taxon>Alveolata</taxon>
        <taxon>Ciliophora</taxon>
        <taxon>Intramacronucleata</taxon>
        <taxon>Oligohymenophorea</taxon>
        <taxon>Peniculida</taxon>
        <taxon>Parameciidae</taxon>
        <taxon>Paramecium</taxon>
    </lineage>
</organism>
<dbReference type="AlphaFoldDB" id="A0A8S1LNH8"/>
<comment type="caution">
    <text evidence="1">The sequence shown here is derived from an EMBL/GenBank/DDBJ whole genome shotgun (WGS) entry which is preliminary data.</text>
</comment>
<protein>
    <submittedName>
        <fullName evidence="1">Uncharacterized protein</fullName>
    </submittedName>
</protein>
<dbReference type="EMBL" id="CAJJDM010000041">
    <property type="protein sequence ID" value="CAD8068359.1"/>
    <property type="molecule type" value="Genomic_DNA"/>
</dbReference>
<accession>A0A8S1LNH8</accession>
<dbReference type="Proteomes" id="UP000688137">
    <property type="component" value="Unassembled WGS sequence"/>
</dbReference>
<name>A0A8S1LNH8_PARPR</name>
<keyword evidence="2" id="KW-1185">Reference proteome</keyword>
<proteinExistence type="predicted"/>
<sequence>MKLLGSNNLYIEYIEISENSFFSIEIQEDPSYFIDYIIFIQTKAKGFVVMLNQFKIPLKII</sequence>
<gene>
    <name evidence="1" type="ORF">PPRIM_AZ9-3.1.T0420119</name>
</gene>
<reference evidence="1" key="1">
    <citation type="submission" date="2021-01" db="EMBL/GenBank/DDBJ databases">
        <authorList>
            <consortium name="Genoscope - CEA"/>
            <person name="William W."/>
        </authorList>
    </citation>
    <scope>NUCLEOTIDE SEQUENCE</scope>
</reference>
<evidence type="ECO:0000313" key="1">
    <source>
        <dbReference type="EMBL" id="CAD8068359.1"/>
    </source>
</evidence>